<keyword evidence="1" id="KW-0812">Transmembrane</keyword>
<name>A0ABW2G2X2_9ACTN</name>
<organism evidence="2 3">
    <name type="scientific">Kitasatospora paranensis</name>
    <dbReference type="NCBI Taxonomy" id="258053"/>
    <lineage>
        <taxon>Bacteria</taxon>
        <taxon>Bacillati</taxon>
        <taxon>Actinomycetota</taxon>
        <taxon>Actinomycetes</taxon>
        <taxon>Kitasatosporales</taxon>
        <taxon>Streptomycetaceae</taxon>
        <taxon>Kitasatospora</taxon>
    </lineage>
</organism>
<evidence type="ECO:0000256" key="1">
    <source>
        <dbReference type="SAM" id="Phobius"/>
    </source>
</evidence>
<gene>
    <name evidence="2" type="ORF">ACFQMG_30365</name>
</gene>
<dbReference type="RefSeq" id="WP_345708160.1">
    <property type="nucleotide sequence ID" value="NZ_BAABKV010000001.1"/>
</dbReference>
<dbReference type="Proteomes" id="UP001596435">
    <property type="component" value="Unassembled WGS sequence"/>
</dbReference>
<evidence type="ECO:0008006" key="4">
    <source>
        <dbReference type="Google" id="ProtNLM"/>
    </source>
</evidence>
<reference evidence="3" key="1">
    <citation type="journal article" date="2019" name="Int. J. Syst. Evol. Microbiol.">
        <title>The Global Catalogue of Microorganisms (GCM) 10K type strain sequencing project: providing services to taxonomists for standard genome sequencing and annotation.</title>
        <authorList>
            <consortium name="The Broad Institute Genomics Platform"/>
            <consortium name="The Broad Institute Genome Sequencing Center for Infectious Disease"/>
            <person name="Wu L."/>
            <person name="Ma J."/>
        </authorList>
    </citation>
    <scope>NUCLEOTIDE SEQUENCE [LARGE SCALE GENOMIC DNA]</scope>
    <source>
        <strain evidence="3">CGMCC 1.12859</strain>
    </source>
</reference>
<accession>A0ABW2G2X2</accession>
<dbReference type="EMBL" id="JBHTAJ010000080">
    <property type="protein sequence ID" value="MFC7183859.1"/>
    <property type="molecule type" value="Genomic_DNA"/>
</dbReference>
<proteinExistence type="predicted"/>
<evidence type="ECO:0000313" key="2">
    <source>
        <dbReference type="EMBL" id="MFC7183859.1"/>
    </source>
</evidence>
<feature type="transmembrane region" description="Helical" evidence="1">
    <location>
        <begin position="220"/>
        <end position="243"/>
    </location>
</feature>
<evidence type="ECO:0000313" key="3">
    <source>
        <dbReference type="Proteomes" id="UP001596435"/>
    </source>
</evidence>
<feature type="transmembrane region" description="Helical" evidence="1">
    <location>
        <begin position="374"/>
        <end position="396"/>
    </location>
</feature>
<keyword evidence="1" id="KW-0472">Membrane</keyword>
<feature type="transmembrane region" description="Helical" evidence="1">
    <location>
        <begin position="152"/>
        <end position="175"/>
    </location>
</feature>
<feature type="transmembrane region" description="Helical" evidence="1">
    <location>
        <begin position="118"/>
        <end position="140"/>
    </location>
</feature>
<keyword evidence="3" id="KW-1185">Reference proteome</keyword>
<sequence>MATVPAVPALSPSSRIRLHDLTGRPDGGEWIVGRMATGAFVALPPVGERVVGLLGEGLSLDEVDRVLAAESGGRTDVAGFVRELVGLGFVREVDGAPVPEDAPPRPSLPWLTPRHVRWVLAPALPFLLAALIAAAAAVLVRRPDLRPGYRDLFWSPHGSLVLAAGLAVAWGLALLHECGHLAAARAAGVPARIRLGTRLQFLVLQTDISGIEVAPRRHRLTAYLGGPAVNLTVASGAVLLLAATGRTAAWHPAVSLVLLLALVQLPFQLMVFMRTDLYFVLQDLTGCRDLYGDGAALARHLVRRARRAVVRRGPRPVDPGLALPARERRAVRWYCAVQVVGTALCLGVLATVSLPADLVLLAHAVDRLGSGQSAAARLDGAVVLLTVGGAQVLWAVTRLRRRRPRRPAQAVRPRVAR</sequence>
<feature type="transmembrane region" description="Helical" evidence="1">
    <location>
        <begin position="333"/>
        <end position="354"/>
    </location>
</feature>
<protein>
    <recommendedName>
        <fullName evidence="4">Peptidase M50</fullName>
    </recommendedName>
</protein>
<keyword evidence="1" id="KW-1133">Transmembrane helix</keyword>
<feature type="transmembrane region" description="Helical" evidence="1">
    <location>
        <begin position="249"/>
        <end position="272"/>
    </location>
</feature>
<comment type="caution">
    <text evidence="2">The sequence shown here is derived from an EMBL/GenBank/DDBJ whole genome shotgun (WGS) entry which is preliminary data.</text>
</comment>